<evidence type="ECO:0000259" key="4">
    <source>
        <dbReference type="PROSITE" id="PS51186"/>
    </source>
</evidence>
<dbReference type="AlphaFoldDB" id="A0A4T0QY40"/>
<dbReference type="Pfam" id="PF00583">
    <property type="entry name" value="Acetyltransf_1"/>
    <property type="match status" value="1"/>
</dbReference>
<evidence type="ECO:0000313" key="13">
    <source>
        <dbReference type="Proteomes" id="UP000310685"/>
    </source>
</evidence>
<dbReference type="Gene3D" id="3.40.630.30">
    <property type="match status" value="1"/>
</dbReference>
<evidence type="ECO:0000313" key="5">
    <source>
        <dbReference type="EMBL" id="TIB78311.1"/>
    </source>
</evidence>
<keyword evidence="2" id="KW-0012">Acyltransferase</keyword>
<dbReference type="OrthoDB" id="249099at2759"/>
<dbReference type="InterPro" id="IPR044542">
    <property type="entry name" value="NAA30-like"/>
</dbReference>
<name>A0A4T0QY40_9BASI</name>
<dbReference type="InterPro" id="IPR000182">
    <property type="entry name" value="GNAT_dom"/>
</dbReference>
<protein>
    <submittedName>
        <fullName evidence="6 7">Acyltransfersase</fullName>
    </submittedName>
</protein>
<dbReference type="CDD" id="cd04301">
    <property type="entry name" value="NAT_SF"/>
    <property type="match status" value="1"/>
</dbReference>
<evidence type="ECO:0000313" key="7">
    <source>
        <dbReference type="EMBL" id="TIC59134.1"/>
    </source>
</evidence>
<dbReference type="InterPro" id="IPR016181">
    <property type="entry name" value="Acyl_CoA_acyltransferase"/>
</dbReference>
<dbReference type="Proteomes" id="UP000310708">
    <property type="component" value="Unassembled WGS sequence"/>
</dbReference>
<dbReference type="GO" id="GO:0004596">
    <property type="term" value="F:protein-N-terminal amino-acid acetyltransferase activity"/>
    <property type="evidence" value="ECO:0007669"/>
    <property type="project" value="InterPro"/>
</dbReference>
<gene>
    <name evidence="9" type="ORF">E3Q01_02385</name>
    <name evidence="8" type="ORF">E3Q02_03179</name>
    <name evidence="7" type="ORF">E3Q03_03989</name>
    <name evidence="6" type="ORF">E3Q10_02200</name>
    <name evidence="5" type="ORF">E3Q22_02663</name>
</gene>
<evidence type="ECO:0000313" key="10">
    <source>
        <dbReference type="Proteomes" id="UP000305362"/>
    </source>
</evidence>
<evidence type="ECO:0000256" key="3">
    <source>
        <dbReference type="ARBA" id="ARBA00024025"/>
    </source>
</evidence>
<keyword evidence="1" id="KW-0808">Transferase</keyword>
<dbReference type="GO" id="GO:0031417">
    <property type="term" value="C:NatC complex"/>
    <property type="evidence" value="ECO:0007669"/>
    <property type="project" value="TreeGrafter"/>
</dbReference>
<dbReference type="Proteomes" id="UP000305647">
    <property type="component" value="Unassembled WGS sequence"/>
</dbReference>
<evidence type="ECO:0000313" key="14">
    <source>
        <dbReference type="Proteomes" id="UP000310708"/>
    </source>
</evidence>
<evidence type="ECO:0000313" key="11">
    <source>
        <dbReference type="Proteomes" id="UP000305647"/>
    </source>
</evidence>
<evidence type="ECO:0000313" key="8">
    <source>
        <dbReference type="EMBL" id="TIC63118.1"/>
    </source>
</evidence>
<evidence type="ECO:0000313" key="9">
    <source>
        <dbReference type="EMBL" id="TIC65043.1"/>
    </source>
</evidence>
<dbReference type="FunFam" id="3.40.630.30:FF:000091">
    <property type="entry name" value="Peptide alpha-N-acetyltransferase"/>
    <property type="match status" value="1"/>
</dbReference>
<evidence type="ECO:0000256" key="2">
    <source>
        <dbReference type="ARBA" id="ARBA00023315"/>
    </source>
</evidence>
<proteinExistence type="inferred from homology"/>
<dbReference type="Proteomes" id="UP000309601">
    <property type="component" value="Unassembled WGS sequence"/>
</dbReference>
<sequence>MSLSYAEYHDERQLSDIMDLIDSELSEPYINMTYRYFLHTWPQLTFLAYDHTKAVGVVVCKQERHKSGLMRGYIAMLSVRSEYRKKGIATKLVRMAIDEMISTGAEEIILETEVDNNTSIAFYKRLGFMREKRLYRFYMNGKDAYRLCLPVSPNEDAYT</sequence>
<feature type="domain" description="N-acetyltransferase" evidence="4">
    <location>
        <begin position="1"/>
        <end position="152"/>
    </location>
</feature>
<dbReference type="SUPFAM" id="SSF55729">
    <property type="entry name" value="Acyl-CoA N-acyltransferases (Nat)"/>
    <property type="match status" value="1"/>
</dbReference>
<evidence type="ECO:0000313" key="6">
    <source>
        <dbReference type="EMBL" id="TIC30182.1"/>
    </source>
</evidence>
<dbReference type="Proteomes" id="UP000305362">
    <property type="component" value="Unassembled WGS sequence"/>
</dbReference>
<evidence type="ECO:0000256" key="1">
    <source>
        <dbReference type="ARBA" id="ARBA00022679"/>
    </source>
</evidence>
<dbReference type="OMA" id="LCIFARH"/>
<reference evidence="10 11" key="1">
    <citation type="submission" date="2019-03" db="EMBL/GenBank/DDBJ databases">
        <title>Sequencing 25 genomes of Wallemia mellicola.</title>
        <authorList>
            <person name="Gostincar C."/>
        </authorList>
    </citation>
    <scope>NUCLEOTIDE SEQUENCE [LARGE SCALE GENOMIC DNA]</scope>
    <source>
        <strain evidence="8 12">EXF-1274</strain>
        <strain evidence="7 10">EXF-1277</strain>
        <strain evidence="5 13">EXF-6152</strain>
        <strain evidence="9 14">EXF-757</strain>
        <strain evidence="6 11">EXF-8738</strain>
    </source>
</reference>
<dbReference type="Proteomes" id="UP000310685">
    <property type="component" value="Unassembled WGS sequence"/>
</dbReference>
<accession>A0A4T0QY40</accession>
<comment type="caution">
    <text evidence="6">The sequence shown here is derived from an EMBL/GenBank/DDBJ whole genome shotgun (WGS) entry which is preliminary data.</text>
</comment>
<comment type="similarity">
    <text evidence="3">Belongs to the acetyltransferase family. MAK3 subfamily.</text>
</comment>
<organism evidence="6 11">
    <name type="scientific">Wallemia mellicola</name>
    <dbReference type="NCBI Taxonomy" id="1708541"/>
    <lineage>
        <taxon>Eukaryota</taxon>
        <taxon>Fungi</taxon>
        <taxon>Dikarya</taxon>
        <taxon>Basidiomycota</taxon>
        <taxon>Wallemiomycotina</taxon>
        <taxon>Wallemiomycetes</taxon>
        <taxon>Wallemiales</taxon>
        <taxon>Wallemiaceae</taxon>
        <taxon>Wallemia</taxon>
    </lineage>
</organism>
<dbReference type="PANTHER" id="PTHR45896">
    <property type="entry name" value="N-ALPHA-ACETYLTRANSFERASE 30"/>
    <property type="match status" value="1"/>
</dbReference>
<dbReference type="EMBL" id="SPRC01000027">
    <property type="protein sequence ID" value="TIB78311.1"/>
    <property type="molecule type" value="Genomic_DNA"/>
</dbReference>
<dbReference type="EMBL" id="SPRO01000020">
    <property type="protein sequence ID" value="TIC30182.1"/>
    <property type="molecule type" value="Genomic_DNA"/>
</dbReference>
<dbReference type="PROSITE" id="PS51186">
    <property type="entry name" value="GNAT"/>
    <property type="match status" value="1"/>
</dbReference>
<dbReference type="EMBL" id="SPRX01000027">
    <property type="protein sequence ID" value="TIC65043.1"/>
    <property type="molecule type" value="Genomic_DNA"/>
</dbReference>
<dbReference type="EMBL" id="SPRV01000069">
    <property type="protein sequence ID" value="TIC59134.1"/>
    <property type="molecule type" value="Genomic_DNA"/>
</dbReference>
<dbReference type="PANTHER" id="PTHR45896:SF1">
    <property type="entry name" value="N-ALPHA-ACETYLTRANSFERASE 30"/>
    <property type="match status" value="1"/>
</dbReference>
<evidence type="ECO:0000313" key="12">
    <source>
        <dbReference type="Proteomes" id="UP000309601"/>
    </source>
</evidence>
<dbReference type="EMBL" id="SPRW01000039">
    <property type="protein sequence ID" value="TIC63118.1"/>
    <property type="molecule type" value="Genomic_DNA"/>
</dbReference>